<evidence type="ECO:0000256" key="1">
    <source>
        <dbReference type="ARBA" id="ARBA00004370"/>
    </source>
</evidence>
<evidence type="ECO:0000256" key="2">
    <source>
        <dbReference type="ARBA" id="ARBA00022448"/>
    </source>
</evidence>
<sequence>MLLFGLGGLLTSVVLLINAIAILSEDRFLARIGWTNAVEPGFGGMRDDASIKARLINLVSSVRTLMRSLLPPASSTIFASQWAEDIQALKSACHYGSSLELISYWHTGFISISVCMLNIPATRLLESRTDTGTSSRGVFRFWTVFMISTEQDHIEIIGRHMADKSNSLDSLCA</sequence>
<dbReference type="GO" id="GO:0030134">
    <property type="term" value="C:COPII-coated ER to Golgi transport vesicle"/>
    <property type="evidence" value="ECO:0007669"/>
    <property type="project" value="TreeGrafter"/>
</dbReference>
<keyword evidence="4" id="KW-0653">Protein transport</keyword>
<keyword evidence="9" id="KW-1185">Reference proteome</keyword>
<evidence type="ECO:0000313" key="8">
    <source>
        <dbReference type="EMBL" id="CBX95558.1"/>
    </source>
</evidence>
<evidence type="ECO:0000256" key="7">
    <source>
        <dbReference type="ARBA" id="ARBA00024203"/>
    </source>
</evidence>
<organism evidence="9">
    <name type="scientific">Leptosphaeria maculans (strain JN3 / isolate v23.1.3 / race Av1-4-5-6-7-8)</name>
    <name type="common">Blackleg fungus</name>
    <name type="synonym">Phoma lingam</name>
    <dbReference type="NCBI Taxonomy" id="985895"/>
    <lineage>
        <taxon>Eukaryota</taxon>
        <taxon>Fungi</taxon>
        <taxon>Dikarya</taxon>
        <taxon>Ascomycota</taxon>
        <taxon>Pezizomycotina</taxon>
        <taxon>Dothideomycetes</taxon>
        <taxon>Pleosporomycetidae</taxon>
        <taxon>Pleosporales</taxon>
        <taxon>Pleosporineae</taxon>
        <taxon>Leptosphaeriaceae</taxon>
        <taxon>Plenodomus</taxon>
        <taxon>Plenodomus lingam/Leptosphaeria maculans species complex</taxon>
    </lineage>
</organism>
<dbReference type="GO" id="GO:0006888">
    <property type="term" value="P:endoplasmic reticulum to Golgi vesicle-mediated transport"/>
    <property type="evidence" value="ECO:0007669"/>
    <property type="project" value="TreeGrafter"/>
</dbReference>
<dbReference type="GO" id="GO:0005789">
    <property type="term" value="C:endoplasmic reticulum membrane"/>
    <property type="evidence" value="ECO:0007669"/>
    <property type="project" value="TreeGrafter"/>
</dbReference>
<evidence type="ECO:0000256" key="6">
    <source>
        <dbReference type="ARBA" id="ARBA00023136"/>
    </source>
</evidence>
<dbReference type="PANTHER" id="PTHR15858:SF0">
    <property type="entry name" value="IMMEDIATE EARLY RESPONSE 3-INTERACTING PROTEIN 1"/>
    <property type="match status" value="1"/>
</dbReference>
<evidence type="ECO:0000256" key="5">
    <source>
        <dbReference type="ARBA" id="ARBA00022989"/>
    </source>
</evidence>
<name>E4ZVD2_LEPMJ</name>
<dbReference type="EMBL" id="FP929127">
    <property type="protein sequence ID" value="CBX95558.1"/>
    <property type="molecule type" value="Genomic_DNA"/>
</dbReference>
<dbReference type="Proteomes" id="UP000002668">
    <property type="component" value="Genome"/>
</dbReference>
<dbReference type="HOGENOM" id="CLU_1547878_0_0_1"/>
<evidence type="ECO:0000313" key="9">
    <source>
        <dbReference type="Proteomes" id="UP000002668"/>
    </source>
</evidence>
<dbReference type="OrthoDB" id="15356at2759"/>
<dbReference type="GO" id="GO:0015031">
    <property type="term" value="P:protein transport"/>
    <property type="evidence" value="ECO:0007669"/>
    <property type="project" value="UniProtKB-KW"/>
</dbReference>
<dbReference type="InParanoid" id="E4ZVD2"/>
<dbReference type="GO" id="GO:0000139">
    <property type="term" value="C:Golgi membrane"/>
    <property type="evidence" value="ECO:0007669"/>
    <property type="project" value="TreeGrafter"/>
</dbReference>
<reference evidence="9" key="1">
    <citation type="journal article" date="2011" name="Nat. Commun.">
        <title>Effector diversification within compartments of the Leptosphaeria maculans genome affected by Repeat-Induced Point mutations.</title>
        <authorList>
            <person name="Rouxel T."/>
            <person name="Grandaubert J."/>
            <person name="Hane J.K."/>
            <person name="Hoede C."/>
            <person name="van de Wouw A.P."/>
            <person name="Couloux A."/>
            <person name="Dominguez V."/>
            <person name="Anthouard V."/>
            <person name="Bally P."/>
            <person name="Bourras S."/>
            <person name="Cozijnsen A.J."/>
            <person name="Ciuffetti L.M."/>
            <person name="Degrave A."/>
            <person name="Dilmaghani A."/>
            <person name="Duret L."/>
            <person name="Fudal I."/>
            <person name="Goodwin S.B."/>
            <person name="Gout L."/>
            <person name="Glaser N."/>
            <person name="Linglin J."/>
            <person name="Kema G.H.J."/>
            <person name="Lapalu N."/>
            <person name="Lawrence C.B."/>
            <person name="May K."/>
            <person name="Meyer M."/>
            <person name="Ollivier B."/>
            <person name="Poulain J."/>
            <person name="Schoch C.L."/>
            <person name="Simon A."/>
            <person name="Spatafora J.W."/>
            <person name="Stachowiak A."/>
            <person name="Turgeon B.G."/>
            <person name="Tyler B.M."/>
            <person name="Vincent D."/>
            <person name="Weissenbach J."/>
            <person name="Amselem J."/>
            <person name="Quesneville H."/>
            <person name="Oliver R.P."/>
            <person name="Wincker P."/>
            <person name="Balesdent M.-H."/>
            <person name="Howlett B.J."/>
        </authorList>
    </citation>
    <scope>NUCLEOTIDE SEQUENCE [LARGE SCALE GENOMIC DNA]</scope>
    <source>
        <strain evidence="9">JN3 / isolate v23.1.3 / race Av1-4-5-6-7-8</strain>
    </source>
</reference>
<evidence type="ECO:0000256" key="3">
    <source>
        <dbReference type="ARBA" id="ARBA00022692"/>
    </source>
</evidence>
<evidence type="ECO:0000256" key="4">
    <source>
        <dbReference type="ARBA" id="ARBA00022927"/>
    </source>
</evidence>
<comment type="similarity">
    <text evidence="7">Belongs to the YOS1 family.</text>
</comment>
<gene>
    <name evidence="8" type="ORF">LEMA_P027100.1</name>
</gene>
<keyword evidence="3" id="KW-0812">Transmembrane</keyword>
<protein>
    <submittedName>
        <fullName evidence="8">Uncharacterized protein</fullName>
    </submittedName>
</protein>
<dbReference type="VEuPathDB" id="FungiDB:LEMA_P027100.1"/>
<dbReference type="eggNOG" id="KOG4779">
    <property type="taxonomic scope" value="Eukaryota"/>
</dbReference>
<proteinExistence type="inferred from homology"/>
<keyword evidence="5" id="KW-1133">Transmembrane helix</keyword>
<accession>E4ZVD2</accession>
<dbReference type="InterPro" id="IPR013880">
    <property type="entry name" value="Yos1"/>
</dbReference>
<keyword evidence="6" id="KW-0472">Membrane</keyword>
<keyword evidence="2" id="KW-0813">Transport</keyword>
<dbReference type="STRING" id="985895.E4ZVD2"/>
<dbReference type="AlphaFoldDB" id="E4ZVD2"/>
<dbReference type="Pfam" id="PF08571">
    <property type="entry name" value="Yos1"/>
    <property type="match status" value="1"/>
</dbReference>
<dbReference type="PANTHER" id="PTHR15858">
    <property type="entry name" value="IMMEDIATE EARLY RESPONSE 3-INTERACTING PROTEIN 1"/>
    <property type="match status" value="1"/>
</dbReference>
<comment type="subcellular location">
    <subcellularLocation>
        <location evidence="1">Membrane</location>
    </subcellularLocation>
</comment>